<reference evidence="3" key="1">
    <citation type="journal article" date="2019" name="Int. J. Syst. Evol. Microbiol.">
        <title>The Global Catalogue of Microorganisms (GCM) 10K type strain sequencing project: providing services to taxonomists for standard genome sequencing and annotation.</title>
        <authorList>
            <consortium name="The Broad Institute Genomics Platform"/>
            <consortium name="The Broad Institute Genome Sequencing Center for Infectious Disease"/>
            <person name="Wu L."/>
            <person name="Ma J."/>
        </authorList>
    </citation>
    <scope>NUCLEOTIDE SEQUENCE [LARGE SCALE GENOMIC DNA]</scope>
    <source>
        <strain evidence="3">CCUG 37257</strain>
    </source>
</reference>
<protein>
    <submittedName>
        <fullName evidence="2">Uncharacterized protein</fullName>
    </submittedName>
</protein>
<evidence type="ECO:0000313" key="2">
    <source>
        <dbReference type="EMBL" id="MFC4664609.1"/>
    </source>
</evidence>
<evidence type="ECO:0000256" key="1">
    <source>
        <dbReference type="SAM" id="Phobius"/>
    </source>
</evidence>
<sequence>MKPSIKSLKRYLIGNIIVATLITIVSYLSYQSNDFPLFSVVNFLLVIAVTMLIISIIAYVSIKIYEKREKNRIMPIILSCFAKGRKIHLIFLRIFDKEFNSKSQQRMLD</sequence>
<dbReference type="Proteomes" id="UP001595988">
    <property type="component" value="Unassembled WGS sequence"/>
</dbReference>
<dbReference type="RefSeq" id="WP_193062052.1">
    <property type="nucleotide sequence ID" value="NZ_JBHSFT010000049.1"/>
</dbReference>
<feature type="transmembrane region" description="Helical" evidence="1">
    <location>
        <begin position="36"/>
        <end position="62"/>
    </location>
</feature>
<keyword evidence="3" id="KW-1185">Reference proteome</keyword>
<feature type="transmembrane region" description="Helical" evidence="1">
    <location>
        <begin position="12"/>
        <end position="30"/>
    </location>
</feature>
<proteinExistence type="predicted"/>
<keyword evidence="1" id="KW-1133">Transmembrane helix</keyword>
<evidence type="ECO:0000313" key="3">
    <source>
        <dbReference type="Proteomes" id="UP001595988"/>
    </source>
</evidence>
<keyword evidence="1" id="KW-0472">Membrane</keyword>
<organism evidence="2 3">
    <name type="scientific">Oceanobacillus aidingensis</name>
    <dbReference type="NCBI Taxonomy" id="645964"/>
    <lineage>
        <taxon>Bacteria</taxon>
        <taxon>Bacillati</taxon>
        <taxon>Bacillota</taxon>
        <taxon>Bacilli</taxon>
        <taxon>Bacillales</taxon>
        <taxon>Bacillaceae</taxon>
        <taxon>Oceanobacillus</taxon>
    </lineage>
</organism>
<name>A0ABV9K3F7_9BACI</name>
<keyword evidence="1" id="KW-0812">Transmembrane</keyword>
<accession>A0ABV9K3F7</accession>
<gene>
    <name evidence="2" type="ORF">ACFO3P_20740</name>
</gene>
<dbReference type="EMBL" id="JBHSFT010000049">
    <property type="protein sequence ID" value="MFC4664609.1"/>
    <property type="molecule type" value="Genomic_DNA"/>
</dbReference>
<comment type="caution">
    <text evidence="2">The sequence shown here is derived from an EMBL/GenBank/DDBJ whole genome shotgun (WGS) entry which is preliminary data.</text>
</comment>